<dbReference type="OrthoDB" id="10254842at2759"/>
<dbReference type="EMBL" id="KV454428">
    <property type="protein sequence ID" value="ODQ81402.1"/>
    <property type="molecule type" value="Genomic_DNA"/>
</dbReference>
<dbReference type="RefSeq" id="XP_018986730.1">
    <property type="nucleotide sequence ID" value="XM_019128416.1"/>
</dbReference>
<evidence type="ECO:0000256" key="6">
    <source>
        <dbReference type="ARBA" id="ARBA00022892"/>
    </source>
</evidence>
<dbReference type="CDD" id="cd14943">
    <property type="entry name" value="TRAPPC5_Trs31"/>
    <property type="match status" value="1"/>
</dbReference>
<dbReference type="GO" id="GO:0005085">
    <property type="term" value="F:guanyl-nucleotide exchange factor activity"/>
    <property type="evidence" value="ECO:0007669"/>
    <property type="project" value="EnsemblFungi"/>
</dbReference>
<keyword evidence="7" id="KW-0333">Golgi apparatus</keyword>
<sequence length="242" mass="26795">MSSLINPSLSHTPPSTRGYNPAVGVLSNGLLTTTDVQHAFIAATAPSIALAPGKRNSMALRKTPEISLSALIYIFNELIINYNFNQSSNIAVLEKKLNALGYPIGIKALELHSTRSASPAAPETKRFTRVLDVLQYIHTHIWTMLFSKTADNLEKSQDNADEYMIIDNEPPLTKYAKPPKEFDQLNCNAFVAGILEGLLDAAYFSCSVSAHTVPVDGFPMRTVYLIKFSRSVLEREFVRFSR</sequence>
<comment type="similarity">
    <text evidence="3">Belongs to the TRAPP small subunits family. BET3 subfamily.</text>
</comment>
<gene>
    <name evidence="8" type="ORF">BABINDRAFT_160739</name>
</gene>
<dbReference type="GeneID" id="30146269"/>
<protein>
    <recommendedName>
        <fullName evidence="10">Trafficking protein particle complex subunit</fullName>
    </recommendedName>
</protein>
<dbReference type="Pfam" id="PF04051">
    <property type="entry name" value="TRAPP"/>
    <property type="match status" value="1"/>
</dbReference>
<dbReference type="GO" id="GO:1990072">
    <property type="term" value="C:TRAPPIII protein complex"/>
    <property type="evidence" value="ECO:0007669"/>
    <property type="project" value="EnsemblFungi"/>
</dbReference>
<dbReference type="PANTHER" id="PTHR20902:SF0">
    <property type="entry name" value="TRAFFICKING PROTEIN PARTICLE COMPLEX SUBUNIT 5"/>
    <property type="match status" value="1"/>
</dbReference>
<evidence type="ECO:0000256" key="4">
    <source>
        <dbReference type="ARBA" id="ARBA00022448"/>
    </source>
</evidence>
<dbReference type="GO" id="GO:0006888">
    <property type="term" value="P:endoplasmic reticulum to Golgi vesicle-mediated transport"/>
    <property type="evidence" value="ECO:0007669"/>
    <property type="project" value="EnsemblFungi"/>
</dbReference>
<dbReference type="STRING" id="984486.A0A1E3QWE3"/>
<keyword evidence="9" id="KW-1185">Reference proteome</keyword>
<dbReference type="FunFam" id="3.30.1380.20:FF:000002">
    <property type="entry name" value="Trafficking protein particle complex subunit"/>
    <property type="match status" value="1"/>
</dbReference>
<evidence type="ECO:0000313" key="8">
    <source>
        <dbReference type="EMBL" id="ODQ81402.1"/>
    </source>
</evidence>
<reference evidence="9" key="1">
    <citation type="submission" date="2016-05" db="EMBL/GenBank/DDBJ databases">
        <title>Comparative genomics of biotechnologically important yeasts.</title>
        <authorList>
            <consortium name="DOE Joint Genome Institute"/>
            <person name="Riley R."/>
            <person name="Haridas S."/>
            <person name="Wolfe K.H."/>
            <person name="Lopes M.R."/>
            <person name="Hittinger C.T."/>
            <person name="Goker M."/>
            <person name="Salamov A."/>
            <person name="Wisecaver J."/>
            <person name="Long T.M."/>
            <person name="Aerts A.L."/>
            <person name="Barry K."/>
            <person name="Choi C."/>
            <person name="Clum A."/>
            <person name="Coughlan A.Y."/>
            <person name="Deshpande S."/>
            <person name="Douglass A.P."/>
            <person name="Hanson S.J."/>
            <person name="Klenk H.-P."/>
            <person name="Labutti K."/>
            <person name="Lapidus A."/>
            <person name="Lindquist E."/>
            <person name="Lipzen A."/>
            <person name="Meier-Kolthoff J.P."/>
            <person name="Ohm R.A."/>
            <person name="Otillar R.P."/>
            <person name="Pangilinan J."/>
            <person name="Peng Y."/>
            <person name="Rokas A."/>
            <person name="Rosa C.A."/>
            <person name="Scheuner C."/>
            <person name="Sibirny A.A."/>
            <person name="Slot J.C."/>
            <person name="Stielow J.B."/>
            <person name="Sun H."/>
            <person name="Kurtzman C.P."/>
            <person name="Blackwell M."/>
            <person name="Grigoriev I.V."/>
            <person name="Jeffries T.W."/>
        </authorList>
    </citation>
    <scope>NUCLEOTIDE SEQUENCE [LARGE SCALE GENOMIC DNA]</scope>
    <source>
        <strain evidence="9">NRRL Y-12698</strain>
    </source>
</reference>
<comment type="subcellular location">
    <subcellularLocation>
        <location evidence="1">Endoplasmic reticulum</location>
    </subcellularLocation>
    <subcellularLocation>
        <location evidence="2">Golgi apparatus</location>
    </subcellularLocation>
</comment>
<dbReference type="Gene3D" id="3.30.1380.20">
    <property type="entry name" value="Trafficking protein particle complex subunit 3"/>
    <property type="match status" value="1"/>
</dbReference>
<dbReference type="GO" id="GO:1990071">
    <property type="term" value="C:TRAPPII protein complex"/>
    <property type="evidence" value="ECO:0007669"/>
    <property type="project" value="EnsemblFungi"/>
</dbReference>
<evidence type="ECO:0000256" key="7">
    <source>
        <dbReference type="ARBA" id="ARBA00023034"/>
    </source>
</evidence>
<dbReference type="Proteomes" id="UP000094336">
    <property type="component" value="Unassembled WGS sequence"/>
</dbReference>
<dbReference type="GO" id="GO:1990070">
    <property type="term" value="C:TRAPPI protein complex"/>
    <property type="evidence" value="ECO:0007669"/>
    <property type="project" value="EnsemblFungi"/>
</dbReference>
<accession>A0A1E3QWE3</accession>
<evidence type="ECO:0000256" key="3">
    <source>
        <dbReference type="ARBA" id="ARBA00006218"/>
    </source>
</evidence>
<keyword evidence="5" id="KW-0256">Endoplasmic reticulum</keyword>
<evidence type="ECO:0000313" key="9">
    <source>
        <dbReference type="Proteomes" id="UP000094336"/>
    </source>
</evidence>
<dbReference type="InterPro" id="IPR024096">
    <property type="entry name" value="NO_sig/Golgi_transp_ligand-bd"/>
</dbReference>
<dbReference type="GO" id="GO:0005783">
    <property type="term" value="C:endoplasmic reticulum"/>
    <property type="evidence" value="ECO:0007669"/>
    <property type="project" value="UniProtKB-SubCell"/>
</dbReference>
<evidence type="ECO:0008006" key="10">
    <source>
        <dbReference type="Google" id="ProtNLM"/>
    </source>
</evidence>
<evidence type="ECO:0000256" key="2">
    <source>
        <dbReference type="ARBA" id="ARBA00004555"/>
    </source>
</evidence>
<organism evidence="8 9">
    <name type="scientific">Babjeviella inositovora NRRL Y-12698</name>
    <dbReference type="NCBI Taxonomy" id="984486"/>
    <lineage>
        <taxon>Eukaryota</taxon>
        <taxon>Fungi</taxon>
        <taxon>Dikarya</taxon>
        <taxon>Ascomycota</taxon>
        <taxon>Saccharomycotina</taxon>
        <taxon>Pichiomycetes</taxon>
        <taxon>Serinales incertae sedis</taxon>
        <taxon>Babjeviella</taxon>
    </lineage>
</organism>
<dbReference type="SUPFAM" id="SSF111126">
    <property type="entry name" value="Ligand-binding domain in the NO signalling and Golgi transport"/>
    <property type="match status" value="1"/>
</dbReference>
<keyword evidence="6" id="KW-0931">ER-Golgi transport</keyword>
<evidence type="ECO:0000256" key="1">
    <source>
        <dbReference type="ARBA" id="ARBA00004240"/>
    </source>
</evidence>
<keyword evidence="4" id="KW-0813">Transport</keyword>
<proteinExistence type="inferred from homology"/>
<dbReference type="AlphaFoldDB" id="A0A1E3QWE3"/>
<name>A0A1E3QWE3_9ASCO</name>
<dbReference type="InterPro" id="IPR007194">
    <property type="entry name" value="TRAPP_component"/>
</dbReference>
<dbReference type="InterPro" id="IPR016696">
    <property type="entry name" value="TRAPP-I_su5"/>
</dbReference>
<dbReference type="PANTHER" id="PTHR20902">
    <property type="entry name" value="41-2 PROTEIN ANTIGEN-RELATED"/>
    <property type="match status" value="1"/>
</dbReference>
<evidence type="ECO:0000256" key="5">
    <source>
        <dbReference type="ARBA" id="ARBA00022824"/>
    </source>
</evidence>